<reference evidence="2" key="1">
    <citation type="journal article" date="2014" name="Front. Microbiol.">
        <title>High frequency of phylogenetically diverse reductive dehalogenase-homologous genes in deep subseafloor sedimentary metagenomes.</title>
        <authorList>
            <person name="Kawai M."/>
            <person name="Futagami T."/>
            <person name="Toyoda A."/>
            <person name="Takaki Y."/>
            <person name="Nishi S."/>
            <person name="Hori S."/>
            <person name="Arai W."/>
            <person name="Tsubouchi T."/>
            <person name="Morono Y."/>
            <person name="Uchiyama I."/>
            <person name="Ito T."/>
            <person name="Fujiyama A."/>
            <person name="Inagaki F."/>
            <person name="Takami H."/>
        </authorList>
    </citation>
    <scope>NUCLEOTIDE SEQUENCE</scope>
    <source>
        <strain evidence="2">Expedition CK06-06</strain>
    </source>
</reference>
<evidence type="ECO:0000313" key="2">
    <source>
        <dbReference type="EMBL" id="GAG46971.1"/>
    </source>
</evidence>
<feature type="domain" description="DUF4159" evidence="1">
    <location>
        <begin position="4"/>
        <end position="150"/>
    </location>
</feature>
<proteinExistence type="predicted"/>
<protein>
    <recommendedName>
        <fullName evidence="1">DUF4159 domain-containing protein</fullName>
    </recommendedName>
</protein>
<name>X0ZF67_9ZZZZ</name>
<feature type="non-terminal residue" evidence="2">
    <location>
        <position position="229"/>
    </location>
</feature>
<feature type="non-terminal residue" evidence="2">
    <location>
        <position position="1"/>
    </location>
</feature>
<comment type="caution">
    <text evidence="2">The sequence shown here is derived from an EMBL/GenBank/DDBJ whole genome shotgun (WGS) entry which is preliminary data.</text>
</comment>
<accession>X0ZF67</accession>
<dbReference type="EMBL" id="BARS01052916">
    <property type="protein sequence ID" value="GAG46971.1"/>
    <property type="molecule type" value="Genomic_DNA"/>
</dbReference>
<sequence length="229" mass="25714">GELPAILLAGHNKFTLDDRVRSRLARYVTDGGTILGDACCGWTDFADSFRREMELIFPGRPLRKMLPEEPVFASYYKLGDFTYKTHKKAVGSTHRDKPCLEGIDFGCRTGVIFSPSDLTCGWDGHEHPRGTRVVIDQARQVGANIVTYILGSFQLGRFLSSKKVYYEAAAPSRDDFVFAQLIHEGDWDPDPSAVHNLLKHARDNSTLEVKFKRENVRPNDPKVATCPLL</sequence>
<organism evidence="2">
    <name type="scientific">marine sediment metagenome</name>
    <dbReference type="NCBI Taxonomy" id="412755"/>
    <lineage>
        <taxon>unclassified sequences</taxon>
        <taxon>metagenomes</taxon>
        <taxon>ecological metagenomes</taxon>
    </lineage>
</organism>
<dbReference type="Gene3D" id="3.40.50.12140">
    <property type="entry name" value="Domain of unknown function DUF4159"/>
    <property type="match status" value="2"/>
</dbReference>
<dbReference type="InterPro" id="IPR025297">
    <property type="entry name" value="DUF4159"/>
</dbReference>
<gene>
    <name evidence="2" type="ORF">S01H1_78611</name>
</gene>
<dbReference type="AlphaFoldDB" id="X0ZF67"/>
<evidence type="ECO:0000259" key="1">
    <source>
        <dbReference type="Pfam" id="PF13709"/>
    </source>
</evidence>
<dbReference type="Pfam" id="PF13709">
    <property type="entry name" value="DUF4159"/>
    <property type="match status" value="1"/>
</dbReference>